<dbReference type="Pfam" id="PF02518">
    <property type="entry name" value="HATPase_c"/>
    <property type="match status" value="1"/>
</dbReference>
<dbReference type="SMART" id="SM00388">
    <property type="entry name" value="HisKA"/>
    <property type="match status" value="1"/>
</dbReference>
<keyword evidence="15" id="KW-1185">Reference proteome</keyword>
<dbReference type="InterPro" id="IPR036097">
    <property type="entry name" value="HisK_dim/P_sf"/>
</dbReference>
<dbReference type="SUPFAM" id="SSF55874">
    <property type="entry name" value="ATPase domain of HSP90 chaperone/DNA topoisomerase II/histidine kinase"/>
    <property type="match status" value="1"/>
</dbReference>
<dbReference type="AlphaFoldDB" id="A0A448KDD7"/>
<keyword evidence="8 11" id="KW-1133">Transmembrane helix</keyword>
<dbReference type="InterPro" id="IPR036890">
    <property type="entry name" value="HATPase_C_sf"/>
</dbReference>
<comment type="subcellular location">
    <subcellularLocation>
        <location evidence="2">Cell membrane</location>
    </subcellularLocation>
</comment>
<dbReference type="SMART" id="SM00304">
    <property type="entry name" value="HAMP"/>
    <property type="match status" value="1"/>
</dbReference>
<dbReference type="EC" id="2.7.13.3" evidence="3"/>
<protein>
    <recommendedName>
        <fullName evidence="3">histidine kinase</fullName>
        <ecNumber evidence="3">2.7.13.3</ecNumber>
    </recommendedName>
</protein>
<dbReference type="Pfam" id="PF00512">
    <property type="entry name" value="HisKA"/>
    <property type="match status" value="1"/>
</dbReference>
<dbReference type="KEGG" id="asla:NCTC11923_01588"/>
<keyword evidence="6 11" id="KW-0812">Transmembrane</keyword>
<dbReference type="EMBL" id="LR134363">
    <property type="protein sequence ID" value="VEG74938.1"/>
    <property type="molecule type" value="Genomic_DNA"/>
</dbReference>
<name>A0A448KDD7_9ACTO</name>
<evidence type="ECO:0000313" key="14">
    <source>
        <dbReference type="EMBL" id="VEG74938.1"/>
    </source>
</evidence>
<feature type="domain" description="Histidine kinase" evidence="12">
    <location>
        <begin position="276"/>
        <end position="485"/>
    </location>
</feature>
<keyword evidence="4" id="KW-0597">Phosphoprotein</keyword>
<dbReference type="PRINTS" id="PR00344">
    <property type="entry name" value="BCTRLSENSOR"/>
</dbReference>
<dbReference type="InterPro" id="IPR005467">
    <property type="entry name" value="His_kinase_dom"/>
</dbReference>
<dbReference type="PANTHER" id="PTHR45436">
    <property type="entry name" value="SENSOR HISTIDINE KINASE YKOH"/>
    <property type="match status" value="1"/>
</dbReference>
<keyword evidence="7 14" id="KW-0418">Kinase</keyword>
<dbReference type="GO" id="GO:0000155">
    <property type="term" value="F:phosphorelay sensor kinase activity"/>
    <property type="evidence" value="ECO:0007669"/>
    <property type="project" value="InterPro"/>
</dbReference>
<dbReference type="InterPro" id="IPR003661">
    <property type="entry name" value="HisK_dim/P_dom"/>
</dbReference>
<accession>A0A448KDD7</accession>
<evidence type="ECO:0000256" key="4">
    <source>
        <dbReference type="ARBA" id="ARBA00022553"/>
    </source>
</evidence>
<dbReference type="PROSITE" id="PS50109">
    <property type="entry name" value="HIS_KIN"/>
    <property type="match status" value="1"/>
</dbReference>
<keyword evidence="5 14" id="KW-0808">Transferase</keyword>
<evidence type="ECO:0000259" key="13">
    <source>
        <dbReference type="PROSITE" id="PS50885"/>
    </source>
</evidence>
<feature type="transmembrane region" description="Helical" evidence="11">
    <location>
        <begin position="194"/>
        <end position="215"/>
    </location>
</feature>
<dbReference type="Proteomes" id="UP000276899">
    <property type="component" value="Chromosome"/>
</dbReference>
<dbReference type="PROSITE" id="PS50885">
    <property type="entry name" value="HAMP"/>
    <property type="match status" value="1"/>
</dbReference>
<dbReference type="InterPro" id="IPR004358">
    <property type="entry name" value="Sig_transdc_His_kin-like_C"/>
</dbReference>
<evidence type="ECO:0000256" key="11">
    <source>
        <dbReference type="SAM" id="Phobius"/>
    </source>
</evidence>
<evidence type="ECO:0000256" key="3">
    <source>
        <dbReference type="ARBA" id="ARBA00012438"/>
    </source>
</evidence>
<dbReference type="Pfam" id="PF00672">
    <property type="entry name" value="HAMP"/>
    <property type="match status" value="1"/>
</dbReference>
<feature type="domain" description="HAMP" evidence="13">
    <location>
        <begin position="216"/>
        <end position="268"/>
    </location>
</feature>
<dbReference type="CDD" id="cd00082">
    <property type="entry name" value="HisKA"/>
    <property type="match status" value="1"/>
</dbReference>
<evidence type="ECO:0000259" key="12">
    <source>
        <dbReference type="PROSITE" id="PS50109"/>
    </source>
</evidence>
<dbReference type="Gene3D" id="6.10.340.10">
    <property type="match status" value="1"/>
</dbReference>
<dbReference type="CDD" id="cd06225">
    <property type="entry name" value="HAMP"/>
    <property type="match status" value="1"/>
</dbReference>
<dbReference type="SUPFAM" id="SSF158472">
    <property type="entry name" value="HAMP domain-like"/>
    <property type="match status" value="1"/>
</dbReference>
<evidence type="ECO:0000256" key="7">
    <source>
        <dbReference type="ARBA" id="ARBA00022777"/>
    </source>
</evidence>
<sequence>MLGQGPGTGHNGPVRAEQIAPTFTVGTRVMAAIILVATIALAMSGTIVWLLGQSSLRAEIDEQLERNRNRFRVLATQGVDPSTGARFTNASQVVYTHIQRAVIHPGESELGFVGREVKWRPAENTTLRPDQDAQLVEALEPHVVADESVITTMETDKGSYRVMVVPLRDGRAQAALVHIIDLDAAGQELRRTMLLYAASAVFTIALVSALSWFGVERLLRPIGELRRATESIGDNDLTSRVPVRGRDDLSVLAQTINWMLDRVQRSVEAERSLLDDIGHELRTPITIIRGHLELLDPQDAEDVTQTQTLAIEELDRMGILVNDLLLLAKSTGADLIIPEEVDVEDLTLGVFDKAQALGDRRWELQETATATCRVDRLRLTQAWLQLAANAVKYSDPGTRIAMGSRIDNDELLLWVTDEGIGIAEKDLDLVRTRFGRSADAERKAHGTGLGLSIVESIIGAHQGTLDIASQPSAGSTFTLRMPCGGIGR</sequence>
<keyword evidence="10 11" id="KW-0472">Membrane</keyword>
<reference evidence="14 15" key="1">
    <citation type="submission" date="2018-12" db="EMBL/GenBank/DDBJ databases">
        <authorList>
            <consortium name="Pathogen Informatics"/>
        </authorList>
    </citation>
    <scope>NUCLEOTIDE SEQUENCE [LARGE SCALE GENOMIC DNA]</scope>
    <source>
        <strain evidence="14 15">NCTC11923</strain>
    </source>
</reference>
<evidence type="ECO:0000256" key="9">
    <source>
        <dbReference type="ARBA" id="ARBA00023012"/>
    </source>
</evidence>
<dbReference type="STRING" id="1278298.GCA_000428685_00598"/>
<feature type="transmembrane region" description="Helical" evidence="11">
    <location>
        <begin position="29"/>
        <end position="51"/>
    </location>
</feature>
<dbReference type="SMART" id="SM00387">
    <property type="entry name" value="HATPase_c"/>
    <property type="match status" value="1"/>
</dbReference>
<evidence type="ECO:0000256" key="8">
    <source>
        <dbReference type="ARBA" id="ARBA00022989"/>
    </source>
</evidence>
<evidence type="ECO:0000256" key="6">
    <source>
        <dbReference type="ARBA" id="ARBA00022692"/>
    </source>
</evidence>
<evidence type="ECO:0000256" key="2">
    <source>
        <dbReference type="ARBA" id="ARBA00004236"/>
    </source>
</evidence>
<evidence type="ECO:0000256" key="1">
    <source>
        <dbReference type="ARBA" id="ARBA00000085"/>
    </source>
</evidence>
<keyword evidence="9" id="KW-0902">Two-component regulatory system</keyword>
<dbReference type="SUPFAM" id="SSF47384">
    <property type="entry name" value="Homodimeric domain of signal transducing histidine kinase"/>
    <property type="match status" value="1"/>
</dbReference>
<proteinExistence type="predicted"/>
<dbReference type="InterPro" id="IPR003660">
    <property type="entry name" value="HAMP_dom"/>
</dbReference>
<organism evidence="14 15">
    <name type="scientific">Actinomyces slackii</name>
    <dbReference type="NCBI Taxonomy" id="52774"/>
    <lineage>
        <taxon>Bacteria</taxon>
        <taxon>Bacillati</taxon>
        <taxon>Actinomycetota</taxon>
        <taxon>Actinomycetes</taxon>
        <taxon>Actinomycetales</taxon>
        <taxon>Actinomycetaceae</taxon>
        <taxon>Actinomyces</taxon>
    </lineage>
</organism>
<dbReference type="Gene3D" id="1.10.287.130">
    <property type="match status" value="1"/>
</dbReference>
<dbReference type="PANTHER" id="PTHR45436:SF5">
    <property type="entry name" value="SENSOR HISTIDINE KINASE TRCS"/>
    <property type="match status" value="1"/>
</dbReference>
<evidence type="ECO:0000256" key="5">
    <source>
        <dbReference type="ARBA" id="ARBA00022679"/>
    </source>
</evidence>
<gene>
    <name evidence="14" type="primary">arlS</name>
    <name evidence="14" type="ORF">NCTC11923_01588</name>
</gene>
<comment type="catalytic activity">
    <reaction evidence="1">
        <text>ATP + protein L-histidine = ADP + protein N-phospho-L-histidine.</text>
        <dbReference type="EC" id="2.7.13.3"/>
    </reaction>
</comment>
<dbReference type="InterPro" id="IPR050428">
    <property type="entry name" value="TCS_sensor_his_kinase"/>
</dbReference>
<dbReference type="GO" id="GO:0005886">
    <property type="term" value="C:plasma membrane"/>
    <property type="evidence" value="ECO:0007669"/>
    <property type="project" value="UniProtKB-SubCell"/>
</dbReference>
<dbReference type="Gene3D" id="3.30.565.10">
    <property type="entry name" value="Histidine kinase-like ATPase, C-terminal domain"/>
    <property type="match status" value="1"/>
</dbReference>
<dbReference type="InterPro" id="IPR003594">
    <property type="entry name" value="HATPase_dom"/>
</dbReference>
<evidence type="ECO:0000256" key="10">
    <source>
        <dbReference type="ARBA" id="ARBA00023136"/>
    </source>
</evidence>
<evidence type="ECO:0000313" key="15">
    <source>
        <dbReference type="Proteomes" id="UP000276899"/>
    </source>
</evidence>